<gene>
    <name evidence="3" type="ORF">H0921_05245</name>
</gene>
<protein>
    <submittedName>
        <fullName evidence="3">Uma2 family endonuclease</fullName>
    </submittedName>
</protein>
<evidence type="ECO:0000259" key="2">
    <source>
        <dbReference type="Pfam" id="PF05685"/>
    </source>
</evidence>
<dbReference type="InterPro" id="IPR012296">
    <property type="entry name" value="Nuclease_put_TT1808"/>
</dbReference>
<dbReference type="Pfam" id="PF05685">
    <property type="entry name" value="Uma2"/>
    <property type="match status" value="1"/>
</dbReference>
<dbReference type="InterPro" id="IPR011335">
    <property type="entry name" value="Restrct_endonuc-II-like"/>
</dbReference>
<reference evidence="3 4" key="1">
    <citation type="submission" date="2020-07" db="EMBL/GenBank/DDBJ databases">
        <title>Thermogemmata thermophila gen. nov., sp. nov., a novel moderate thermophilic planctomycete from a Kamchatka hot spring.</title>
        <authorList>
            <person name="Elcheninov A.G."/>
            <person name="Podosokorskaya O.A."/>
            <person name="Kovaleva O.L."/>
            <person name="Novikov A."/>
            <person name="Bonch-Osmolovskaya E.A."/>
            <person name="Toshchakov S.V."/>
            <person name="Kublanov I.V."/>
        </authorList>
    </citation>
    <scope>NUCLEOTIDE SEQUENCE [LARGE SCALE GENOMIC DNA]</scope>
    <source>
        <strain evidence="3 4">2918</strain>
    </source>
</reference>
<accession>A0A7V8VCR1</accession>
<dbReference type="InterPro" id="IPR008538">
    <property type="entry name" value="Uma2"/>
</dbReference>
<comment type="caution">
    <text evidence="3">The sequence shown here is derived from an EMBL/GenBank/DDBJ whole genome shotgun (WGS) entry which is preliminary data.</text>
</comment>
<feature type="domain" description="Putative restriction endonuclease" evidence="2">
    <location>
        <begin position="14"/>
        <end position="115"/>
    </location>
</feature>
<dbReference type="Gene3D" id="3.90.1570.10">
    <property type="entry name" value="tt1808, chain A"/>
    <property type="match status" value="1"/>
</dbReference>
<keyword evidence="3" id="KW-0255">Endonuclease</keyword>
<dbReference type="EMBL" id="JACEFB010000002">
    <property type="protein sequence ID" value="MBA2225566.1"/>
    <property type="molecule type" value="Genomic_DNA"/>
</dbReference>
<evidence type="ECO:0000313" key="4">
    <source>
        <dbReference type="Proteomes" id="UP000542342"/>
    </source>
</evidence>
<dbReference type="CDD" id="cd06260">
    <property type="entry name" value="DUF820-like"/>
    <property type="match status" value="1"/>
</dbReference>
<organism evidence="3 4">
    <name type="scientific">Thermogemmata fonticola</name>
    <dbReference type="NCBI Taxonomy" id="2755323"/>
    <lineage>
        <taxon>Bacteria</taxon>
        <taxon>Pseudomonadati</taxon>
        <taxon>Planctomycetota</taxon>
        <taxon>Planctomycetia</taxon>
        <taxon>Gemmatales</taxon>
        <taxon>Gemmataceae</taxon>
        <taxon>Thermogemmata</taxon>
    </lineage>
</organism>
<dbReference type="AlphaFoldDB" id="A0A7V8VCR1"/>
<sequence>MQYPRPGHDPYDPGQVVPDNFIVISPEPIFARGSYMTPLQPVPPFLVLEHVSASSKQKDYRDNFYKYERELCVPYYLLFDLDQISIHLYRWTPQGYEALPPNEQGRHVIPELEIEVALVGDWMRFWFRGELVPLPAELLSSLESERQARRQAQVLARAAHHQAEVAKFQAEQAQKQAEIAQQQAEQLRQQVEAERQARLALEAELARLREQLGRQPPAKPQDTDKTET</sequence>
<keyword evidence="3" id="KW-0378">Hydrolase</keyword>
<feature type="region of interest" description="Disordered" evidence="1">
    <location>
        <begin position="208"/>
        <end position="228"/>
    </location>
</feature>
<evidence type="ECO:0000256" key="1">
    <source>
        <dbReference type="SAM" id="MobiDB-lite"/>
    </source>
</evidence>
<evidence type="ECO:0000313" key="3">
    <source>
        <dbReference type="EMBL" id="MBA2225566.1"/>
    </source>
</evidence>
<dbReference type="GO" id="GO:0004519">
    <property type="term" value="F:endonuclease activity"/>
    <property type="evidence" value="ECO:0007669"/>
    <property type="project" value="UniProtKB-KW"/>
</dbReference>
<dbReference type="PANTHER" id="PTHR33352:SF3">
    <property type="entry name" value="SLR1612 PROTEIN"/>
    <property type="match status" value="1"/>
</dbReference>
<proteinExistence type="predicted"/>
<dbReference type="PANTHER" id="PTHR33352">
    <property type="entry name" value="SLR1095 PROTEIN"/>
    <property type="match status" value="1"/>
</dbReference>
<dbReference type="Proteomes" id="UP000542342">
    <property type="component" value="Unassembled WGS sequence"/>
</dbReference>
<dbReference type="SUPFAM" id="SSF52980">
    <property type="entry name" value="Restriction endonuclease-like"/>
    <property type="match status" value="1"/>
</dbReference>
<name>A0A7V8VCR1_9BACT</name>
<keyword evidence="3" id="KW-0540">Nuclease</keyword>
<dbReference type="RefSeq" id="WP_194536980.1">
    <property type="nucleotide sequence ID" value="NZ_JACEFB010000002.1"/>
</dbReference>
<keyword evidence="4" id="KW-1185">Reference proteome</keyword>